<dbReference type="InParanoid" id="D8RFC0"/>
<dbReference type="eggNOG" id="KOG4197">
    <property type="taxonomic scope" value="Eukaryota"/>
</dbReference>
<gene>
    <name evidence="2" type="ORF">SELMODRAFT_18228</name>
</gene>
<evidence type="ECO:0000313" key="3">
    <source>
        <dbReference type="Proteomes" id="UP000001514"/>
    </source>
</evidence>
<dbReference type="InterPro" id="IPR002885">
    <property type="entry name" value="PPR_rpt"/>
</dbReference>
<organism evidence="3">
    <name type="scientific">Selaginella moellendorffii</name>
    <name type="common">Spikemoss</name>
    <dbReference type="NCBI Taxonomy" id="88036"/>
    <lineage>
        <taxon>Eukaryota</taxon>
        <taxon>Viridiplantae</taxon>
        <taxon>Streptophyta</taxon>
        <taxon>Embryophyta</taxon>
        <taxon>Tracheophyta</taxon>
        <taxon>Lycopodiopsida</taxon>
        <taxon>Selaginellales</taxon>
        <taxon>Selaginellaceae</taxon>
        <taxon>Selaginella</taxon>
    </lineage>
</organism>
<dbReference type="NCBIfam" id="TIGR00756">
    <property type="entry name" value="PPR"/>
    <property type="match status" value="1"/>
</dbReference>
<dbReference type="EMBL" id="GL377578">
    <property type="protein sequence ID" value="EFJ28845.1"/>
    <property type="molecule type" value="Genomic_DNA"/>
</dbReference>
<proteinExistence type="predicted"/>
<keyword evidence="3" id="KW-1185">Reference proteome</keyword>
<evidence type="ECO:0000256" key="1">
    <source>
        <dbReference type="ARBA" id="ARBA00022737"/>
    </source>
</evidence>
<sequence>QGEKSLELFERMEETNNARPNAITFAHVLCACSHAIGAVATSDPFGIQQSSEHYRCMIDLLGRSGNLDQTWNVLHSMPLKPDS</sequence>
<dbReference type="KEGG" id="smo:SELMODRAFT_18228"/>
<dbReference type="HOGENOM" id="CLU_2549811_0_0_1"/>
<accession>D8RFC0</accession>
<keyword evidence="1" id="KW-0677">Repeat</keyword>
<dbReference type="PANTHER" id="PTHR47926">
    <property type="entry name" value="PENTATRICOPEPTIDE REPEAT-CONTAINING PROTEIN"/>
    <property type="match status" value="1"/>
</dbReference>
<dbReference type="AlphaFoldDB" id="D8RFC0"/>
<dbReference type="Proteomes" id="UP000001514">
    <property type="component" value="Unassembled WGS sequence"/>
</dbReference>
<dbReference type="Gramene" id="EFJ28845">
    <property type="protein sequence ID" value="EFJ28845"/>
    <property type="gene ID" value="SELMODRAFT_18228"/>
</dbReference>
<reference evidence="2 3" key="1">
    <citation type="journal article" date="2011" name="Science">
        <title>The Selaginella genome identifies genetic changes associated with the evolution of vascular plants.</title>
        <authorList>
            <person name="Banks J.A."/>
            <person name="Nishiyama T."/>
            <person name="Hasebe M."/>
            <person name="Bowman J.L."/>
            <person name="Gribskov M."/>
            <person name="dePamphilis C."/>
            <person name="Albert V.A."/>
            <person name="Aono N."/>
            <person name="Aoyama T."/>
            <person name="Ambrose B.A."/>
            <person name="Ashton N.W."/>
            <person name="Axtell M.J."/>
            <person name="Barker E."/>
            <person name="Barker M.S."/>
            <person name="Bennetzen J.L."/>
            <person name="Bonawitz N.D."/>
            <person name="Chapple C."/>
            <person name="Cheng C."/>
            <person name="Correa L.G."/>
            <person name="Dacre M."/>
            <person name="DeBarry J."/>
            <person name="Dreyer I."/>
            <person name="Elias M."/>
            <person name="Engstrom E.M."/>
            <person name="Estelle M."/>
            <person name="Feng L."/>
            <person name="Finet C."/>
            <person name="Floyd S.K."/>
            <person name="Frommer W.B."/>
            <person name="Fujita T."/>
            <person name="Gramzow L."/>
            <person name="Gutensohn M."/>
            <person name="Harholt J."/>
            <person name="Hattori M."/>
            <person name="Heyl A."/>
            <person name="Hirai T."/>
            <person name="Hiwatashi Y."/>
            <person name="Ishikawa M."/>
            <person name="Iwata M."/>
            <person name="Karol K.G."/>
            <person name="Koehler B."/>
            <person name="Kolukisaoglu U."/>
            <person name="Kubo M."/>
            <person name="Kurata T."/>
            <person name="Lalonde S."/>
            <person name="Li K."/>
            <person name="Li Y."/>
            <person name="Litt A."/>
            <person name="Lyons E."/>
            <person name="Manning G."/>
            <person name="Maruyama T."/>
            <person name="Michael T.P."/>
            <person name="Mikami K."/>
            <person name="Miyazaki S."/>
            <person name="Morinaga S."/>
            <person name="Murata T."/>
            <person name="Mueller-Roeber B."/>
            <person name="Nelson D.R."/>
            <person name="Obara M."/>
            <person name="Oguri Y."/>
            <person name="Olmstead R.G."/>
            <person name="Onodera N."/>
            <person name="Petersen B.L."/>
            <person name="Pils B."/>
            <person name="Prigge M."/>
            <person name="Rensing S.A."/>
            <person name="Riano-Pachon D.M."/>
            <person name="Roberts A.W."/>
            <person name="Sato Y."/>
            <person name="Scheller H.V."/>
            <person name="Schulz B."/>
            <person name="Schulz C."/>
            <person name="Shakirov E.V."/>
            <person name="Shibagaki N."/>
            <person name="Shinohara N."/>
            <person name="Shippen D.E."/>
            <person name="Soerensen I."/>
            <person name="Sotooka R."/>
            <person name="Sugimoto N."/>
            <person name="Sugita M."/>
            <person name="Sumikawa N."/>
            <person name="Tanurdzic M."/>
            <person name="Theissen G."/>
            <person name="Ulvskov P."/>
            <person name="Wakazuki S."/>
            <person name="Weng J.K."/>
            <person name="Willats W.W."/>
            <person name="Wipf D."/>
            <person name="Wolf P.G."/>
            <person name="Yang L."/>
            <person name="Zimmer A.D."/>
            <person name="Zhu Q."/>
            <person name="Mitros T."/>
            <person name="Hellsten U."/>
            <person name="Loque D."/>
            <person name="Otillar R."/>
            <person name="Salamov A."/>
            <person name="Schmutz J."/>
            <person name="Shapiro H."/>
            <person name="Lindquist E."/>
            <person name="Lucas S."/>
            <person name="Rokhsar D."/>
            <person name="Grigoriev I.V."/>
        </authorList>
    </citation>
    <scope>NUCLEOTIDE SEQUENCE [LARGE SCALE GENOMIC DNA]</scope>
</reference>
<dbReference type="InterPro" id="IPR046960">
    <property type="entry name" value="PPR_At4g14850-like_plant"/>
</dbReference>
<evidence type="ECO:0000313" key="2">
    <source>
        <dbReference type="EMBL" id="EFJ28845.1"/>
    </source>
</evidence>
<dbReference type="GO" id="GO:0009451">
    <property type="term" value="P:RNA modification"/>
    <property type="evidence" value="ECO:0007669"/>
    <property type="project" value="InterPro"/>
</dbReference>
<dbReference type="Gene3D" id="1.25.40.10">
    <property type="entry name" value="Tetratricopeptide repeat domain"/>
    <property type="match status" value="1"/>
</dbReference>
<dbReference type="OMA" id="ETNNARP"/>
<dbReference type="InterPro" id="IPR011990">
    <property type="entry name" value="TPR-like_helical_dom_sf"/>
</dbReference>
<name>D8RFC0_SELML</name>
<feature type="non-terminal residue" evidence="2">
    <location>
        <position position="1"/>
    </location>
</feature>
<protein>
    <recommendedName>
        <fullName evidence="4">Pentacotripeptide-repeat region of PRORP domain-containing protein</fullName>
    </recommendedName>
</protein>
<dbReference type="PANTHER" id="PTHR47926:SF347">
    <property type="entry name" value="PENTATRICOPEPTIDE REPEAT-CONTAINING PROTEIN"/>
    <property type="match status" value="1"/>
</dbReference>
<dbReference type="GO" id="GO:0003723">
    <property type="term" value="F:RNA binding"/>
    <property type="evidence" value="ECO:0007669"/>
    <property type="project" value="InterPro"/>
</dbReference>
<evidence type="ECO:0008006" key="4">
    <source>
        <dbReference type="Google" id="ProtNLM"/>
    </source>
</evidence>
<feature type="non-terminal residue" evidence="2">
    <location>
        <position position="83"/>
    </location>
</feature>